<comment type="subcellular location">
    <subcellularLocation>
        <location evidence="7">Cytoplasm</location>
    </subcellularLocation>
</comment>
<dbReference type="Pfam" id="PF13193">
    <property type="entry name" value="AMP-binding_C"/>
    <property type="match status" value="1"/>
</dbReference>
<evidence type="ECO:0000259" key="8">
    <source>
        <dbReference type="Pfam" id="PF00501"/>
    </source>
</evidence>
<comment type="caution">
    <text evidence="7">Lacks conserved residue(s) required for the propagation of feature annotation.</text>
</comment>
<name>A0A0D4CME7_LIMMU</name>
<dbReference type="InterPro" id="IPR042099">
    <property type="entry name" value="ANL_N_sf"/>
</dbReference>
<dbReference type="NCBIfam" id="TIGR01734">
    <property type="entry name" value="D-ala-DACP-lig"/>
    <property type="match status" value="1"/>
</dbReference>
<feature type="domain" description="AMP-binding enzyme C-terminal" evidence="9">
    <location>
        <begin position="425"/>
        <end position="498"/>
    </location>
</feature>
<feature type="binding site" evidence="7">
    <location>
        <position position="387"/>
    </location>
    <ligand>
        <name>ATP</name>
        <dbReference type="ChEBI" id="CHEBI:30616"/>
    </ligand>
</feature>
<dbReference type="PANTHER" id="PTHR45398">
    <property type="match status" value="1"/>
</dbReference>
<dbReference type="InterPro" id="IPR045851">
    <property type="entry name" value="AMP-bd_C_sf"/>
</dbReference>
<dbReference type="Pfam" id="PF00501">
    <property type="entry name" value="AMP-binding"/>
    <property type="match status" value="1"/>
</dbReference>
<comment type="catalytic activity">
    <reaction evidence="7">
        <text>holo-[D-alanyl-carrier protein] + D-alanine + ATP = D-alanyl-[D-alanyl-carrier protein] + AMP + diphosphate</text>
        <dbReference type="Rhea" id="RHEA:55132"/>
        <dbReference type="Rhea" id="RHEA-COMP:14102"/>
        <dbReference type="Rhea" id="RHEA-COMP:14103"/>
        <dbReference type="ChEBI" id="CHEBI:30616"/>
        <dbReference type="ChEBI" id="CHEBI:33019"/>
        <dbReference type="ChEBI" id="CHEBI:57416"/>
        <dbReference type="ChEBI" id="CHEBI:64479"/>
        <dbReference type="ChEBI" id="CHEBI:138620"/>
        <dbReference type="ChEBI" id="CHEBI:456215"/>
        <dbReference type="EC" id="6.2.1.54"/>
    </reaction>
</comment>
<dbReference type="GO" id="GO:0047473">
    <property type="term" value="F:D-alanine [D-alanyl carrier protein] ligase activity"/>
    <property type="evidence" value="ECO:0007669"/>
    <property type="project" value="UniProtKB-UniRule"/>
</dbReference>
<dbReference type="STRING" id="1130798.LBLM1_10560"/>
<evidence type="ECO:0000256" key="1">
    <source>
        <dbReference type="ARBA" id="ARBA00022490"/>
    </source>
</evidence>
<dbReference type="KEGG" id="lmu:LBLM1_10560"/>
<evidence type="ECO:0000259" key="9">
    <source>
        <dbReference type="Pfam" id="PF13193"/>
    </source>
</evidence>
<dbReference type="PROSITE" id="PS00455">
    <property type="entry name" value="AMP_BINDING"/>
    <property type="match status" value="1"/>
</dbReference>
<dbReference type="SUPFAM" id="SSF56801">
    <property type="entry name" value="Acetyl-CoA synthetase-like"/>
    <property type="match status" value="1"/>
</dbReference>
<dbReference type="EMBL" id="CP011013">
    <property type="protein sequence ID" value="AJT51342.1"/>
    <property type="molecule type" value="Genomic_DNA"/>
</dbReference>
<feature type="binding site" evidence="7">
    <location>
        <position position="305"/>
    </location>
    <ligand>
        <name>D-alanine</name>
        <dbReference type="ChEBI" id="CHEBI:57416"/>
    </ligand>
</feature>
<dbReference type="AlphaFoldDB" id="A0A0D4CME7"/>
<dbReference type="PANTHER" id="PTHR45398:SF1">
    <property type="entry name" value="ENZYME, PUTATIVE (JCVI)-RELATED"/>
    <property type="match status" value="1"/>
</dbReference>
<feature type="domain" description="AMP-dependent synthetase/ligase" evidence="8">
    <location>
        <begin position="10"/>
        <end position="363"/>
    </location>
</feature>
<evidence type="ECO:0000313" key="10">
    <source>
        <dbReference type="EMBL" id="AJT51342.1"/>
    </source>
</evidence>
<feature type="binding site" evidence="7">
    <location>
        <position position="201"/>
    </location>
    <ligand>
        <name>D-alanine</name>
        <dbReference type="ChEBI" id="CHEBI:57416"/>
    </ligand>
</feature>
<comment type="similarity">
    <text evidence="6 7">Belongs to the ATP-dependent AMP-binding enzyme family. DltA subfamily.</text>
</comment>
<keyword evidence="1 7" id="KW-0963">Cytoplasm</keyword>
<accession>A0A0D4CME7</accession>
<dbReference type="CDD" id="cd05945">
    <property type="entry name" value="DltA"/>
    <property type="match status" value="1"/>
</dbReference>
<dbReference type="OrthoDB" id="9765680at2"/>
<dbReference type="RefSeq" id="WP_006499287.1">
    <property type="nucleotide sequence ID" value="NZ_CP011013.1"/>
</dbReference>
<comment type="function">
    <text evidence="5 7">Catalyzes the first step in the D-alanylation of lipoteichoic acid (LTA), the activation of D-alanine and its transfer onto the D-alanyl carrier protein (Dcp) DltC. In an ATP-dependent two-step reaction, forms a high energy D-alanyl-AMP intermediate, followed by transfer of the D-alanyl residue as a thiol ester to the phosphopantheinyl prosthetic group of the Dcp. D-alanylation of LTA plays an important role in modulating the properties of the cell wall in Gram-positive bacteria, influencing the net charge of the cell wall.</text>
</comment>
<organism evidence="10 11">
    <name type="scientific">Limosilactobacillus mucosae LM1</name>
    <dbReference type="NCBI Taxonomy" id="1130798"/>
    <lineage>
        <taxon>Bacteria</taxon>
        <taxon>Bacillati</taxon>
        <taxon>Bacillota</taxon>
        <taxon>Bacilli</taxon>
        <taxon>Lactobacillales</taxon>
        <taxon>Lactobacillaceae</taxon>
        <taxon>Limosilactobacillus</taxon>
    </lineage>
</organism>
<keyword evidence="4 7" id="KW-0067">ATP-binding</keyword>
<evidence type="ECO:0000256" key="5">
    <source>
        <dbReference type="ARBA" id="ARBA00054605"/>
    </source>
</evidence>
<dbReference type="GO" id="GO:0070395">
    <property type="term" value="P:lipoteichoic acid biosynthetic process"/>
    <property type="evidence" value="ECO:0007669"/>
    <property type="project" value="UniProtKB-UniRule"/>
</dbReference>
<dbReference type="HAMAP" id="MF_00593">
    <property type="entry name" value="DltA"/>
    <property type="match status" value="1"/>
</dbReference>
<dbReference type="InterPro" id="IPR020845">
    <property type="entry name" value="AMP-binding_CS"/>
</dbReference>
<evidence type="ECO:0000256" key="2">
    <source>
        <dbReference type="ARBA" id="ARBA00022598"/>
    </source>
</evidence>
<dbReference type="InterPro" id="IPR000873">
    <property type="entry name" value="AMP-dep_synth/lig_dom"/>
</dbReference>
<evidence type="ECO:0000256" key="7">
    <source>
        <dbReference type="HAMAP-Rule" id="MF_00593"/>
    </source>
</evidence>
<protein>
    <recommendedName>
        <fullName evidence="7">D-alanine--D-alanyl carrier protein ligase</fullName>
        <shortName evidence="7">DCL</shortName>
        <ecNumber evidence="7">6.2.1.54</ecNumber>
    </recommendedName>
    <alternativeName>
        <fullName evidence="7">D-alanine--poly(phosphoribitol) ligase subunit 1</fullName>
    </alternativeName>
    <alternativeName>
        <fullName evidence="7">D-alanine-activating enzyme</fullName>
        <shortName evidence="7">DAE</shortName>
    </alternativeName>
</protein>
<dbReference type="FunFam" id="3.30.300.30:FF:000012">
    <property type="entry name" value="D-alanine--D-alanyl carrier protein ligase"/>
    <property type="match status" value="1"/>
</dbReference>
<dbReference type="NCBIfam" id="NF003417">
    <property type="entry name" value="PRK04813.1"/>
    <property type="match status" value="1"/>
</dbReference>
<dbReference type="InterPro" id="IPR010072">
    <property type="entry name" value="DltA"/>
</dbReference>
<keyword evidence="3 7" id="KW-0547">Nucleotide-binding</keyword>
<sequence length="510" mass="57079">MISNIVREFDRVAKENATRVVYDEMGQTHTYQDLLVDSNAFAAWLDQEKIVPKDGPIMFYGDHQFEMVAGFVGGLKAGHAYIPVEVGSALPRMQSIIDAANPRLVVAIDDFPVEKLNYDGAVINKYELEQIFAQKTSYEVTHEVTGDHPFYVLFTSGTTGSPKGVEISHDNICSFANWMLGDSFDIPAHQIYLGQVPFSFDVSHMYWLTGLLSGSTVQTLPLAVVQNLGQLFTTLPKLDITVFVGTPSFGDMALLSPQFNHEQMPNLKYFVFCGEELTTSTVKRLFKRFPDARVFNTYGPTEAAVAVTSMEITPAMASSHERLPIGYDKPGVTTTIWKDGQPVDEPNVHGEIIISGDSVAKGYMNNPEKTVKNFFKYNGVQSYRTGDEGFIDQDGIRHIIGRMDFQIKLHGFRVELDEVRNSLELSEYIKQAIAVPKYNKKHQVSHLIGYVIAQPNDFKDEKELTQAIRQSLAGKIMDYMMPTQFVYVDSFPKSANGKIAVKQMIAEANQ</sequence>
<dbReference type="Gene3D" id="3.40.50.12780">
    <property type="entry name" value="N-terminal domain of ligase-like"/>
    <property type="match status" value="1"/>
</dbReference>
<comment type="pathway">
    <text evidence="7">Cell wall biogenesis; lipoteichoic acid biosynthesis.</text>
</comment>
<feature type="binding site" evidence="7">
    <location>
        <position position="498"/>
    </location>
    <ligand>
        <name>ATP</name>
        <dbReference type="ChEBI" id="CHEBI:30616"/>
    </ligand>
</feature>
<dbReference type="InterPro" id="IPR044507">
    <property type="entry name" value="DltA-like"/>
</dbReference>
<dbReference type="HOGENOM" id="CLU_000022_2_12_9"/>
<reference evidence="10 11" key="1">
    <citation type="journal article" date="2012" name="J. Bacteriol.">
        <title>Genome sequence of Lactobacillus mucosae LM1, isolated from piglet feces.</title>
        <authorList>
            <person name="Lee J.H."/>
            <person name="Valeriano V.D."/>
            <person name="Shin Y.R."/>
            <person name="Chae J.P."/>
            <person name="Kim G.B."/>
            <person name="Ham J.S."/>
            <person name="Chun J."/>
            <person name="Kang D.K."/>
        </authorList>
    </citation>
    <scope>NUCLEOTIDE SEQUENCE [LARGE SCALE GENOMIC DNA]</scope>
    <source>
        <strain evidence="10 11">LM1</strain>
    </source>
</reference>
<evidence type="ECO:0000256" key="6">
    <source>
        <dbReference type="ARBA" id="ARBA00061336"/>
    </source>
</evidence>
<evidence type="ECO:0000313" key="11">
    <source>
        <dbReference type="Proteomes" id="UP000003645"/>
    </source>
</evidence>
<dbReference type="UniPathway" id="UPA00556"/>
<feature type="binding site" evidence="7">
    <location>
        <position position="498"/>
    </location>
    <ligand>
        <name>D-alanine</name>
        <dbReference type="ChEBI" id="CHEBI:57416"/>
    </ligand>
</feature>
<dbReference type="EC" id="6.2.1.54" evidence="7"/>
<keyword evidence="11" id="KW-1185">Reference proteome</keyword>
<dbReference type="Gene3D" id="3.30.300.30">
    <property type="match status" value="1"/>
</dbReference>
<evidence type="ECO:0000256" key="3">
    <source>
        <dbReference type="ARBA" id="ARBA00022741"/>
    </source>
</evidence>
<gene>
    <name evidence="7" type="primary">dltA</name>
    <name evidence="10" type="ORF">LBLM1_10560</name>
</gene>
<dbReference type="GO" id="GO:0005737">
    <property type="term" value="C:cytoplasm"/>
    <property type="evidence" value="ECO:0007669"/>
    <property type="project" value="UniProtKB-SubCell"/>
</dbReference>
<dbReference type="GO" id="GO:0005524">
    <property type="term" value="F:ATP binding"/>
    <property type="evidence" value="ECO:0007669"/>
    <property type="project" value="UniProtKB-KW"/>
</dbReference>
<feature type="binding site" evidence="7">
    <location>
        <begin position="296"/>
        <end position="301"/>
    </location>
    <ligand>
        <name>ATP</name>
        <dbReference type="ChEBI" id="CHEBI:30616"/>
    </ligand>
</feature>
<dbReference type="Proteomes" id="UP000003645">
    <property type="component" value="Chromosome"/>
</dbReference>
<proteinExistence type="inferred from homology"/>
<evidence type="ECO:0000256" key="4">
    <source>
        <dbReference type="ARBA" id="ARBA00022840"/>
    </source>
</evidence>
<dbReference type="InterPro" id="IPR025110">
    <property type="entry name" value="AMP-bd_C"/>
</dbReference>
<keyword evidence="2 7" id="KW-0436">Ligase</keyword>
<feature type="binding site" evidence="7">
    <location>
        <begin position="155"/>
        <end position="156"/>
    </location>
    <ligand>
        <name>ATP</name>
        <dbReference type="ChEBI" id="CHEBI:30616"/>
    </ligand>
</feature>